<feature type="chain" id="PRO_5020663805" description="Secreted protein" evidence="1">
    <location>
        <begin position="18"/>
        <end position="92"/>
    </location>
</feature>
<evidence type="ECO:0000313" key="2">
    <source>
        <dbReference type="EMBL" id="QBZ59857.1"/>
    </source>
</evidence>
<reference evidence="2 3" key="1">
    <citation type="journal article" date="2019" name="Mol. Biol. Evol.">
        <title>Blast fungal genomes show frequent chromosomal changes, gene gains and losses, and effector gene turnover.</title>
        <authorList>
            <person name="Gomez Luciano L.B."/>
            <person name="Jason Tsai I."/>
            <person name="Chuma I."/>
            <person name="Tosa Y."/>
            <person name="Chen Y.H."/>
            <person name="Li J.Y."/>
            <person name="Li M.Y."/>
            <person name="Jade Lu M.Y."/>
            <person name="Nakayashiki H."/>
            <person name="Li W.H."/>
        </authorList>
    </citation>
    <scope>NUCLEOTIDE SEQUENCE [LARGE SCALE GENOMIC DNA]</scope>
    <source>
        <strain evidence="2">MZ5-1-6</strain>
    </source>
</reference>
<dbReference type="AlphaFoldDB" id="A0A4P7NAM0"/>
<evidence type="ECO:0008006" key="4">
    <source>
        <dbReference type="Google" id="ProtNLM"/>
    </source>
</evidence>
<protein>
    <recommendedName>
        <fullName evidence="4">Secreted protein</fullName>
    </recommendedName>
</protein>
<organism evidence="2 3">
    <name type="scientific">Pyricularia oryzae</name>
    <name type="common">Rice blast fungus</name>
    <name type="synonym">Magnaporthe oryzae</name>
    <dbReference type="NCBI Taxonomy" id="318829"/>
    <lineage>
        <taxon>Eukaryota</taxon>
        <taxon>Fungi</taxon>
        <taxon>Dikarya</taxon>
        <taxon>Ascomycota</taxon>
        <taxon>Pezizomycotina</taxon>
        <taxon>Sordariomycetes</taxon>
        <taxon>Sordariomycetidae</taxon>
        <taxon>Magnaporthales</taxon>
        <taxon>Pyriculariaceae</taxon>
        <taxon>Pyricularia</taxon>
    </lineage>
</organism>
<proteinExistence type="predicted"/>
<accession>A0A4P7NAM0</accession>
<gene>
    <name evidence="2" type="ORF">PoMZ_04822</name>
</gene>
<feature type="signal peptide" evidence="1">
    <location>
        <begin position="1"/>
        <end position="17"/>
    </location>
</feature>
<evidence type="ECO:0000256" key="1">
    <source>
        <dbReference type="SAM" id="SignalP"/>
    </source>
</evidence>
<dbReference type="EMBL" id="CP034206">
    <property type="protein sequence ID" value="QBZ59857.1"/>
    <property type="molecule type" value="Genomic_DNA"/>
</dbReference>
<name>A0A4P7NAM0_PYROR</name>
<keyword evidence="1" id="KW-0732">Signal</keyword>
<dbReference type="Proteomes" id="UP000294847">
    <property type="component" value="Chromosome 3"/>
</dbReference>
<sequence length="92" mass="10455">MCLPVFLPVLSLPYCLQVYCGTTNDCIIRPPQSQSAPHCSLPPGYYYSRRNRVPNRPPSHNRYGRLLSALKLEAPWIVCLAAPDSRQPRIYP</sequence>
<evidence type="ECO:0000313" key="3">
    <source>
        <dbReference type="Proteomes" id="UP000294847"/>
    </source>
</evidence>